<evidence type="ECO:0000256" key="1">
    <source>
        <dbReference type="SAM" id="MobiDB-lite"/>
    </source>
</evidence>
<name>A0A1E4SF13_9ASCO</name>
<protein>
    <submittedName>
        <fullName evidence="2">Uncharacterized protein</fullName>
    </submittedName>
</protein>
<feature type="compositionally biased region" description="Polar residues" evidence="1">
    <location>
        <begin position="332"/>
        <end position="341"/>
    </location>
</feature>
<reference evidence="3" key="1">
    <citation type="submission" date="2016-05" db="EMBL/GenBank/DDBJ databases">
        <title>Comparative genomics of biotechnologically important yeasts.</title>
        <authorList>
            <consortium name="DOE Joint Genome Institute"/>
            <person name="Riley R."/>
            <person name="Haridas S."/>
            <person name="Wolfe K.H."/>
            <person name="Lopes M.R."/>
            <person name="Hittinger C.T."/>
            <person name="Goker M."/>
            <person name="Salamov A."/>
            <person name="Wisecaver J."/>
            <person name="Long T.M."/>
            <person name="Aerts A.L."/>
            <person name="Barry K."/>
            <person name="Choi C."/>
            <person name="Clum A."/>
            <person name="Coughlan A.Y."/>
            <person name="Deshpande S."/>
            <person name="Douglass A.P."/>
            <person name="Hanson S.J."/>
            <person name="Klenk H.-P."/>
            <person name="Labutti K."/>
            <person name="Lapidus A."/>
            <person name="Lindquist E."/>
            <person name="Lipzen A."/>
            <person name="Meier-Kolthoff J.P."/>
            <person name="Ohm R.A."/>
            <person name="Otillar R.P."/>
            <person name="Pangilinan J."/>
            <person name="Peng Y."/>
            <person name="Rokas A."/>
            <person name="Rosa C.A."/>
            <person name="Scheuner C."/>
            <person name="Sibirny A.A."/>
            <person name="Slot J.C."/>
            <person name="Stielow J.B."/>
            <person name="Sun H."/>
            <person name="Kurtzman C.P."/>
            <person name="Blackwell M."/>
            <person name="Grigoriev I.V."/>
            <person name="Jeffries T.W."/>
        </authorList>
    </citation>
    <scope>NUCLEOTIDE SEQUENCE [LARGE SCALE GENOMIC DNA]</scope>
    <source>
        <strain evidence="3">NRRL Y-17324</strain>
    </source>
</reference>
<keyword evidence="3" id="KW-1185">Reference proteome</keyword>
<dbReference type="EMBL" id="KV453914">
    <property type="protein sequence ID" value="ODV78088.1"/>
    <property type="molecule type" value="Genomic_DNA"/>
</dbReference>
<organism evidence="2 3">
    <name type="scientific">Suhomyces tanzawaensis NRRL Y-17324</name>
    <dbReference type="NCBI Taxonomy" id="984487"/>
    <lineage>
        <taxon>Eukaryota</taxon>
        <taxon>Fungi</taxon>
        <taxon>Dikarya</taxon>
        <taxon>Ascomycota</taxon>
        <taxon>Saccharomycotina</taxon>
        <taxon>Pichiomycetes</taxon>
        <taxon>Debaryomycetaceae</taxon>
        <taxon>Suhomyces</taxon>
    </lineage>
</organism>
<dbReference type="AlphaFoldDB" id="A0A1E4SF13"/>
<proteinExistence type="predicted"/>
<dbReference type="Proteomes" id="UP000094285">
    <property type="component" value="Unassembled WGS sequence"/>
</dbReference>
<accession>A0A1E4SF13</accession>
<gene>
    <name evidence="2" type="ORF">CANTADRAFT_23192</name>
</gene>
<feature type="region of interest" description="Disordered" evidence="1">
    <location>
        <begin position="332"/>
        <end position="401"/>
    </location>
</feature>
<sequence length="401" mass="44967">MSTLTFPFSSTQIDCVRCIWYNLRIIAVRRSEATPENAPKKHTPMLRSSKSLPSIRAPQKSPILTVKTAFIVKHLPNLPTFQYQICSKLRQIDHNKSADARDRSSLPTLDPSLLESLIFKYRLDKVLDFIAIAVTYLELRLPIPETYVEWLTNDEGIRQWSPHQFEVFSQALLETLHFESNEEESVFQKFVSSIFDFVMGRTLGSMLERLPSPTIEPQLEPQVSITRLSYSLGTITSHKSLDNSLFSDSGNGSESFTTNETFQRRMPMCSERQKKGLFKRIASSFRFKKLRSVLTSNSPEPPARTSPASSGSQAPVSMLLATDTLSRSTTILQSGTSSIQRTSDDQNTPKKKTTMKSSPSVSHIVMLDGSLMPVSRIHGGSPAVPPKSTVPPYQPDSDEEF</sequence>
<feature type="compositionally biased region" description="Polar residues" evidence="1">
    <location>
        <begin position="306"/>
        <end position="315"/>
    </location>
</feature>
<dbReference type="RefSeq" id="XP_020063210.1">
    <property type="nucleotide sequence ID" value="XM_020206931.1"/>
</dbReference>
<feature type="region of interest" description="Disordered" evidence="1">
    <location>
        <begin position="33"/>
        <end position="53"/>
    </location>
</feature>
<dbReference type="GeneID" id="30981068"/>
<evidence type="ECO:0000313" key="2">
    <source>
        <dbReference type="EMBL" id="ODV78088.1"/>
    </source>
</evidence>
<feature type="region of interest" description="Disordered" evidence="1">
    <location>
        <begin position="293"/>
        <end position="315"/>
    </location>
</feature>
<evidence type="ECO:0000313" key="3">
    <source>
        <dbReference type="Proteomes" id="UP000094285"/>
    </source>
</evidence>
<feature type="compositionally biased region" description="Pro residues" evidence="1">
    <location>
        <begin position="383"/>
        <end position="394"/>
    </location>
</feature>